<accession>A0A9Q1QZL9</accession>
<reference evidence="2" key="1">
    <citation type="journal article" date="2023" name="Proc. Natl. Acad. Sci. U.S.A.">
        <title>Genomic and structural basis for evolution of tropane alkaloid biosynthesis.</title>
        <authorList>
            <person name="Wanga Y.-J."/>
            <person name="Taina T."/>
            <person name="Yua J.-Y."/>
            <person name="Lia J."/>
            <person name="Xua B."/>
            <person name="Chenc J."/>
            <person name="D'Auriad J.C."/>
            <person name="Huanga J.-P."/>
            <person name="Huanga S.-X."/>
        </authorList>
    </citation>
    <scope>NUCLEOTIDE SEQUENCE [LARGE SCALE GENOMIC DNA]</scope>
    <source>
        <strain evidence="2">cv. KIB-2019</strain>
    </source>
</reference>
<sequence>MVEILEVAMELLLVEIKVVNGGLEYDDYQWEELKLGMKDIIVSWKHFLRVSSFPELDTYGGQLLDGFQWEVVQ</sequence>
<evidence type="ECO:0000313" key="1">
    <source>
        <dbReference type="EMBL" id="KAJ8531477.1"/>
    </source>
</evidence>
<keyword evidence="2" id="KW-1185">Reference proteome</keyword>
<comment type="caution">
    <text evidence="1">The sequence shown here is derived from an EMBL/GenBank/DDBJ whole genome shotgun (WGS) entry which is preliminary data.</text>
</comment>
<name>A0A9Q1QZL9_9SOLA</name>
<dbReference type="AlphaFoldDB" id="A0A9Q1QZL9"/>
<dbReference type="EMBL" id="JAJAGQ010000021">
    <property type="protein sequence ID" value="KAJ8531477.1"/>
    <property type="molecule type" value="Genomic_DNA"/>
</dbReference>
<proteinExistence type="predicted"/>
<protein>
    <submittedName>
        <fullName evidence="1">Uncharacterized protein</fullName>
    </submittedName>
</protein>
<gene>
    <name evidence="1" type="ORF">K7X08_026911</name>
</gene>
<dbReference type="Proteomes" id="UP001152561">
    <property type="component" value="Unassembled WGS sequence"/>
</dbReference>
<evidence type="ECO:0000313" key="2">
    <source>
        <dbReference type="Proteomes" id="UP001152561"/>
    </source>
</evidence>
<organism evidence="1 2">
    <name type="scientific">Anisodus acutangulus</name>
    <dbReference type="NCBI Taxonomy" id="402998"/>
    <lineage>
        <taxon>Eukaryota</taxon>
        <taxon>Viridiplantae</taxon>
        <taxon>Streptophyta</taxon>
        <taxon>Embryophyta</taxon>
        <taxon>Tracheophyta</taxon>
        <taxon>Spermatophyta</taxon>
        <taxon>Magnoliopsida</taxon>
        <taxon>eudicotyledons</taxon>
        <taxon>Gunneridae</taxon>
        <taxon>Pentapetalae</taxon>
        <taxon>asterids</taxon>
        <taxon>lamiids</taxon>
        <taxon>Solanales</taxon>
        <taxon>Solanaceae</taxon>
        <taxon>Solanoideae</taxon>
        <taxon>Hyoscyameae</taxon>
        <taxon>Anisodus</taxon>
    </lineage>
</organism>